<accession>A0AAX6MJQ6</accession>
<feature type="compositionally biased region" description="Low complexity" evidence="11">
    <location>
        <begin position="188"/>
        <end position="218"/>
    </location>
</feature>
<keyword evidence="3" id="KW-0813">Transport</keyword>
<evidence type="ECO:0000256" key="3">
    <source>
        <dbReference type="ARBA" id="ARBA00022448"/>
    </source>
</evidence>
<keyword evidence="9" id="KW-0472">Membrane</keyword>
<dbReference type="Proteomes" id="UP001369815">
    <property type="component" value="Unassembled WGS sequence"/>
</dbReference>
<evidence type="ECO:0000313" key="13">
    <source>
        <dbReference type="Proteomes" id="UP001369815"/>
    </source>
</evidence>
<evidence type="ECO:0000256" key="9">
    <source>
        <dbReference type="ARBA" id="ARBA00023136"/>
    </source>
</evidence>
<keyword evidence="6" id="KW-0931">ER-Golgi transport</keyword>
<evidence type="ECO:0000313" key="12">
    <source>
        <dbReference type="EMBL" id="KAK6952900.1"/>
    </source>
</evidence>
<keyword evidence="4" id="KW-0812">Transmembrane</keyword>
<protein>
    <submittedName>
        <fullName evidence="12">Uncharacterized protein</fullName>
    </submittedName>
</protein>
<comment type="caution">
    <text evidence="12">The sequence shown here is derived from an EMBL/GenBank/DDBJ whole genome shotgun (WGS) entry which is preliminary data.</text>
</comment>
<evidence type="ECO:0000256" key="4">
    <source>
        <dbReference type="ARBA" id="ARBA00022692"/>
    </source>
</evidence>
<organism evidence="12 13">
    <name type="scientific">Daldinia eschscholtzii</name>
    <dbReference type="NCBI Taxonomy" id="292717"/>
    <lineage>
        <taxon>Eukaryota</taxon>
        <taxon>Fungi</taxon>
        <taxon>Dikarya</taxon>
        <taxon>Ascomycota</taxon>
        <taxon>Pezizomycotina</taxon>
        <taxon>Sordariomycetes</taxon>
        <taxon>Xylariomycetidae</taxon>
        <taxon>Xylariales</taxon>
        <taxon>Hypoxylaceae</taxon>
        <taxon>Daldinia</taxon>
    </lineage>
</organism>
<keyword evidence="10" id="KW-0175">Coiled coil</keyword>
<keyword evidence="8" id="KW-1133">Transmembrane helix</keyword>
<evidence type="ECO:0000256" key="10">
    <source>
        <dbReference type="SAM" id="Coils"/>
    </source>
</evidence>
<evidence type="ECO:0000256" key="8">
    <source>
        <dbReference type="ARBA" id="ARBA00022989"/>
    </source>
</evidence>
<dbReference type="InterPro" id="IPR019150">
    <property type="entry name" value="Vesicle_transport_protein_Use1"/>
</dbReference>
<dbReference type="GO" id="GO:0006890">
    <property type="term" value="P:retrograde vesicle-mediated transport, Golgi to endoplasmic reticulum"/>
    <property type="evidence" value="ECO:0007669"/>
    <property type="project" value="TreeGrafter"/>
</dbReference>
<feature type="coiled-coil region" evidence="10">
    <location>
        <begin position="21"/>
        <end position="57"/>
    </location>
</feature>
<dbReference type="AlphaFoldDB" id="A0AAX6MJQ6"/>
<evidence type="ECO:0000256" key="1">
    <source>
        <dbReference type="ARBA" id="ARBA00004163"/>
    </source>
</evidence>
<gene>
    <name evidence="12" type="ORF">Daesc_005197</name>
</gene>
<feature type="compositionally biased region" description="Polar residues" evidence="11">
    <location>
        <begin position="137"/>
        <end position="150"/>
    </location>
</feature>
<dbReference type="Pfam" id="PF09753">
    <property type="entry name" value="Use1"/>
    <property type="match status" value="1"/>
</dbReference>
<evidence type="ECO:0000256" key="7">
    <source>
        <dbReference type="ARBA" id="ARBA00022927"/>
    </source>
</evidence>
<evidence type="ECO:0000256" key="2">
    <source>
        <dbReference type="ARBA" id="ARBA00007891"/>
    </source>
</evidence>
<sequence>MARLAQAPITPKRTISKPDPLPDLSRLLDRLQANILRADAERERRLRTSEYERAKARVNIDYARALLTKLEHDAFAIKVHTRRQEVQSDLDRKREVLEQITERFYEIEEVSMDSDDYDDDDDEDSSEGEDLLAGIINTPSESIESTSAAGQQGEEEDDDDDEAEAETEEPSRIIESHMRDHTQPLSSAPQTHQAKATATATTSAAPQPTPSGTSTSQTLRPRGGGASQKAHDADTDTASTTSALRTQLFGTRPDTSNPTTAAATTTTTTEAIMDLHRAEQDKLTESMVAMARALKDSSHRFALSLREDDDVVRAAASNLERNERGLGALARRMGALTRFTEGKGWWGEGPPLPLDSRPRRLRRLARFRLS</sequence>
<comment type="similarity">
    <text evidence="2">Belongs to the USE1 family.</text>
</comment>
<dbReference type="PANTHER" id="PTHR13050:SF7">
    <property type="entry name" value="VESICLE TRANSPORT PROTEIN USE1"/>
    <property type="match status" value="1"/>
</dbReference>
<feature type="compositionally biased region" description="Acidic residues" evidence="11">
    <location>
        <begin position="107"/>
        <end position="130"/>
    </location>
</feature>
<evidence type="ECO:0000256" key="5">
    <source>
        <dbReference type="ARBA" id="ARBA00022824"/>
    </source>
</evidence>
<feature type="compositionally biased region" description="Acidic residues" evidence="11">
    <location>
        <begin position="153"/>
        <end position="168"/>
    </location>
</feature>
<evidence type="ECO:0000256" key="11">
    <source>
        <dbReference type="SAM" id="MobiDB-lite"/>
    </source>
</evidence>
<name>A0AAX6MJQ6_9PEZI</name>
<evidence type="ECO:0000256" key="6">
    <source>
        <dbReference type="ARBA" id="ARBA00022892"/>
    </source>
</evidence>
<feature type="region of interest" description="Disordered" evidence="11">
    <location>
        <begin position="107"/>
        <end position="242"/>
    </location>
</feature>
<dbReference type="GO" id="GO:0005484">
    <property type="term" value="F:SNAP receptor activity"/>
    <property type="evidence" value="ECO:0007669"/>
    <property type="project" value="TreeGrafter"/>
</dbReference>
<dbReference type="EMBL" id="JBANMG010000005">
    <property type="protein sequence ID" value="KAK6952900.1"/>
    <property type="molecule type" value="Genomic_DNA"/>
</dbReference>
<dbReference type="PANTHER" id="PTHR13050">
    <property type="entry name" value="USE1-LIKE PROTEIN"/>
    <property type="match status" value="1"/>
</dbReference>
<reference evidence="12 13" key="1">
    <citation type="journal article" date="2024" name="Front Chem Biol">
        <title>Unveiling the potential of Daldinia eschscholtzii MFLUCC 19-0629 through bioactivity and bioinformatics studies for enhanced sustainable agriculture production.</title>
        <authorList>
            <person name="Brooks S."/>
            <person name="Weaver J.A."/>
            <person name="Klomchit A."/>
            <person name="Alharthi S.A."/>
            <person name="Onlamun T."/>
            <person name="Nurani R."/>
            <person name="Vong T.K."/>
            <person name="Alberti F."/>
            <person name="Greco C."/>
        </authorList>
    </citation>
    <scope>NUCLEOTIDE SEQUENCE [LARGE SCALE GENOMIC DNA]</scope>
    <source>
        <strain evidence="12">MFLUCC 19-0629</strain>
    </source>
</reference>
<keyword evidence="5" id="KW-0256">Endoplasmic reticulum</keyword>
<dbReference type="GO" id="GO:0015031">
    <property type="term" value="P:protein transport"/>
    <property type="evidence" value="ECO:0007669"/>
    <property type="project" value="UniProtKB-KW"/>
</dbReference>
<feature type="compositionally biased region" description="Basic and acidic residues" evidence="11">
    <location>
        <begin position="169"/>
        <end position="182"/>
    </location>
</feature>
<dbReference type="GO" id="GO:0005789">
    <property type="term" value="C:endoplasmic reticulum membrane"/>
    <property type="evidence" value="ECO:0007669"/>
    <property type="project" value="UniProtKB-SubCell"/>
</dbReference>
<proteinExistence type="inferred from homology"/>
<feature type="region of interest" description="Disordered" evidence="11">
    <location>
        <begin position="1"/>
        <end position="21"/>
    </location>
</feature>
<dbReference type="GO" id="GO:0031201">
    <property type="term" value="C:SNARE complex"/>
    <property type="evidence" value="ECO:0007669"/>
    <property type="project" value="TreeGrafter"/>
</dbReference>
<keyword evidence="13" id="KW-1185">Reference proteome</keyword>
<comment type="subcellular location">
    <subcellularLocation>
        <location evidence="1">Endoplasmic reticulum membrane</location>
        <topology evidence="1">Single-pass type IV membrane protein</topology>
    </subcellularLocation>
</comment>
<keyword evidence="7" id="KW-0653">Protein transport</keyword>